<dbReference type="PROSITE" id="PS51677">
    <property type="entry name" value="NODB"/>
    <property type="match status" value="1"/>
</dbReference>
<dbReference type="AlphaFoldDB" id="A0A9D1T5Z8"/>
<keyword evidence="1" id="KW-0732">Signal</keyword>
<dbReference type="PANTHER" id="PTHR10587:SF78">
    <property type="entry name" value="PEPTIDOGLYCAN-N-ACETYLMURAMIC ACID DEACETYLASE PDAA"/>
    <property type="match status" value="1"/>
</dbReference>
<dbReference type="InterPro" id="IPR002509">
    <property type="entry name" value="NODB_dom"/>
</dbReference>
<feature type="chain" id="PRO_5038788979" evidence="1">
    <location>
        <begin position="32"/>
        <end position="274"/>
    </location>
</feature>
<organism evidence="3 4">
    <name type="scientific">Candidatus Pullilachnospira stercoravium</name>
    <dbReference type="NCBI Taxonomy" id="2840913"/>
    <lineage>
        <taxon>Bacteria</taxon>
        <taxon>Bacillati</taxon>
        <taxon>Bacillota</taxon>
        <taxon>Clostridia</taxon>
        <taxon>Lachnospirales</taxon>
        <taxon>Lachnospiraceae</taxon>
        <taxon>Lachnospiraceae incertae sedis</taxon>
        <taxon>Candidatus Pullilachnospira</taxon>
    </lineage>
</organism>
<dbReference type="EMBL" id="DVON01000088">
    <property type="protein sequence ID" value="HIV12329.1"/>
    <property type="molecule type" value="Genomic_DNA"/>
</dbReference>
<evidence type="ECO:0000259" key="2">
    <source>
        <dbReference type="PROSITE" id="PS51677"/>
    </source>
</evidence>
<dbReference type="InterPro" id="IPR050248">
    <property type="entry name" value="Polysacc_deacetylase_ArnD"/>
</dbReference>
<accession>A0A9D1T5Z8</accession>
<dbReference type="GO" id="GO:0016810">
    <property type="term" value="F:hydrolase activity, acting on carbon-nitrogen (but not peptide) bonds"/>
    <property type="evidence" value="ECO:0007669"/>
    <property type="project" value="InterPro"/>
</dbReference>
<dbReference type="Proteomes" id="UP000886723">
    <property type="component" value="Unassembled WGS sequence"/>
</dbReference>
<evidence type="ECO:0000256" key="1">
    <source>
        <dbReference type="SAM" id="SignalP"/>
    </source>
</evidence>
<dbReference type="InterPro" id="IPR011330">
    <property type="entry name" value="Glyco_hydro/deAcase_b/a-brl"/>
</dbReference>
<dbReference type="GO" id="GO:0016020">
    <property type="term" value="C:membrane"/>
    <property type="evidence" value="ECO:0007669"/>
    <property type="project" value="TreeGrafter"/>
</dbReference>
<name>A0A9D1T5Z8_9FIRM</name>
<dbReference type="SUPFAM" id="SSF88713">
    <property type="entry name" value="Glycoside hydrolase/deacetylase"/>
    <property type="match status" value="1"/>
</dbReference>
<evidence type="ECO:0000313" key="4">
    <source>
        <dbReference type="Proteomes" id="UP000886723"/>
    </source>
</evidence>
<dbReference type="Pfam" id="PF01522">
    <property type="entry name" value="Polysacc_deac_1"/>
    <property type="match status" value="1"/>
</dbReference>
<dbReference type="PANTHER" id="PTHR10587">
    <property type="entry name" value="GLYCOSYL TRANSFERASE-RELATED"/>
    <property type="match status" value="1"/>
</dbReference>
<gene>
    <name evidence="3" type="ORF">IAA63_04205</name>
</gene>
<reference evidence="3" key="2">
    <citation type="journal article" date="2021" name="PeerJ">
        <title>Extensive microbial diversity within the chicken gut microbiome revealed by metagenomics and culture.</title>
        <authorList>
            <person name="Gilroy R."/>
            <person name="Ravi A."/>
            <person name="Getino M."/>
            <person name="Pursley I."/>
            <person name="Horton D.L."/>
            <person name="Alikhan N.F."/>
            <person name="Baker D."/>
            <person name="Gharbi K."/>
            <person name="Hall N."/>
            <person name="Watson M."/>
            <person name="Adriaenssens E.M."/>
            <person name="Foster-Nyarko E."/>
            <person name="Jarju S."/>
            <person name="Secka A."/>
            <person name="Antonio M."/>
            <person name="Oren A."/>
            <person name="Chaudhuri R.R."/>
            <person name="La Ragione R."/>
            <person name="Hildebrand F."/>
            <person name="Pallen M.J."/>
        </authorList>
    </citation>
    <scope>NUCLEOTIDE SEQUENCE</scope>
    <source>
        <strain evidence="3">ChiBcec2-4451</strain>
    </source>
</reference>
<evidence type="ECO:0000313" key="3">
    <source>
        <dbReference type="EMBL" id="HIV12329.1"/>
    </source>
</evidence>
<comment type="caution">
    <text evidence="3">The sequence shown here is derived from an EMBL/GenBank/DDBJ whole genome shotgun (WGS) entry which is preliminary data.</text>
</comment>
<proteinExistence type="predicted"/>
<dbReference type="Gene3D" id="3.20.20.370">
    <property type="entry name" value="Glycoside hydrolase/deacetylase"/>
    <property type="match status" value="1"/>
</dbReference>
<feature type="signal peptide" evidence="1">
    <location>
        <begin position="1"/>
        <end position="31"/>
    </location>
</feature>
<reference evidence="3" key="1">
    <citation type="submission" date="2020-10" db="EMBL/GenBank/DDBJ databases">
        <authorList>
            <person name="Gilroy R."/>
        </authorList>
    </citation>
    <scope>NUCLEOTIDE SEQUENCE</scope>
    <source>
        <strain evidence="3">ChiBcec2-4451</strain>
    </source>
</reference>
<feature type="domain" description="NodB homology" evidence="2">
    <location>
        <begin position="85"/>
        <end position="267"/>
    </location>
</feature>
<protein>
    <submittedName>
        <fullName evidence="3">Polysaccharide deacetylase family protein</fullName>
    </submittedName>
</protein>
<dbReference type="GO" id="GO:0005975">
    <property type="term" value="P:carbohydrate metabolic process"/>
    <property type="evidence" value="ECO:0007669"/>
    <property type="project" value="InterPro"/>
</dbReference>
<sequence>MLSMNRDTVIRKAFGLVCLMAGAFLLGSAAAKFTRADASAPAASSSVSDNWGLSFQEEGKAPVGNASPEELARYNATFVEETEEKVIYLTFDCGFENGNTGAILDALKKHQAPATFFVVGNYLETSPDLVKRMAKEGHTVANHTYHHPDMSQISTREEFQEELAAVEELYQSITGTEMVRYYRPPQGKYNVQNLEMACDLGYHTFFWSLAYVDWYQDQQPTREEAFEKLLGRIHPGAIVLLHNTSDTNGSIMDELLTKWEEMGYHFGDLKELAA</sequence>